<organism evidence="2 3">
    <name type="scientific">Lachnospira pectinoschiza</name>
    <dbReference type="NCBI Taxonomy" id="28052"/>
    <lineage>
        <taxon>Bacteria</taxon>
        <taxon>Bacillati</taxon>
        <taxon>Bacillota</taxon>
        <taxon>Clostridia</taxon>
        <taxon>Lachnospirales</taxon>
        <taxon>Lachnospiraceae</taxon>
        <taxon>Lachnospira</taxon>
    </lineage>
</organism>
<evidence type="ECO:0000313" key="2">
    <source>
        <dbReference type="EMBL" id="SDM58981.1"/>
    </source>
</evidence>
<proteinExistence type="predicted"/>
<dbReference type="RefSeq" id="WP_074520973.1">
    <property type="nucleotide sequence ID" value="NZ_FNHZ01000001.1"/>
</dbReference>
<keyword evidence="1" id="KW-1133">Transmembrane helix</keyword>
<sequence length="187" mass="22159">MEAFGKVLEVLFEKRLIPTMAGLVIGVTVYVLTPDQTILLEKLGRNWYILFFAAVGFLGITLIHYLYSKISEKMVSVSNKRYNREMDKKREREDLQEMWDFIDSLSLEDREFIKTFLKNNNAPIVEYKNYASYYYGIRDNTDLVKRRDITDTDGYIKTQFVLSDRFYKDLKNSMENYGRIGNFVEEK</sequence>
<evidence type="ECO:0000313" key="3">
    <source>
        <dbReference type="Proteomes" id="UP000187651"/>
    </source>
</evidence>
<evidence type="ECO:0008006" key="4">
    <source>
        <dbReference type="Google" id="ProtNLM"/>
    </source>
</evidence>
<accession>A0A1G9UGE2</accession>
<dbReference type="OrthoDB" id="2049833at2"/>
<dbReference type="AlphaFoldDB" id="A0A1G9UGE2"/>
<dbReference type="EMBL" id="FNHZ01000001">
    <property type="protein sequence ID" value="SDM58981.1"/>
    <property type="molecule type" value="Genomic_DNA"/>
</dbReference>
<dbReference type="Proteomes" id="UP000187651">
    <property type="component" value="Unassembled WGS sequence"/>
</dbReference>
<gene>
    <name evidence="2" type="ORF">SAMN05216544_0754</name>
</gene>
<evidence type="ECO:0000256" key="1">
    <source>
        <dbReference type="SAM" id="Phobius"/>
    </source>
</evidence>
<keyword evidence="3" id="KW-1185">Reference proteome</keyword>
<feature type="transmembrane region" description="Helical" evidence="1">
    <location>
        <begin position="16"/>
        <end position="33"/>
    </location>
</feature>
<protein>
    <recommendedName>
        <fullName evidence="4">Superinfection exclusion protein B</fullName>
    </recommendedName>
</protein>
<reference evidence="3" key="1">
    <citation type="submission" date="2016-10" db="EMBL/GenBank/DDBJ databases">
        <authorList>
            <person name="Varghese N."/>
            <person name="Submissions S."/>
        </authorList>
    </citation>
    <scope>NUCLEOTIDE SEQUENCE [LARGE SCALE GENOMIC DNA]</scope>
    <source>
        <strain evidence="3">M83</strain>
    </source>
</reference>
<feature type="transmembrane region" description="Helical" evidence="1">
    <location>
        <begin position="45"/>
        <end position="67"/>
    </location>
</feature>
<keyword evidence="1" id="KW-0472">Membrane</keyword>
<name>A0A1G9UGE2_9FIRM</name>
<keyword evidence="1" id="KW-0812">Transmembrane</keyword>